<feature type="site" description="Transition state stabilizer" evidence="9">
    <location>
        <position position="17"/>
    </location>
</feature>
<feature type="binding site" evidence="9">
    <location>
        <begin position="122"/>
        <end position="128"/>
    </location>
    <ligand>
        <name>ATP</name>
        <dbReference type="ChEBI" id="CHEBI:30616"/>
    </ligand>
</feature>
<reference evidence="12" key="1">
    <citation type="journal article" date="2014" name="Genome Announc.">
        <title>Draft genome sequence of Weissella oryzae SG25T, isolated from fermented rice grains.</title>
        <authorList>
            <person name="Tanizawa Y."/>
            <person name="Fujisawa T."/>
            <person name="Mochizuki T."/>
            <person name="Kaminuma E."/>
            <person name="Suzuki Y."/>
            <person name="Nakamura Y."/>
            <person name="Tohno M."/>
        </authorList>
    </citation>
    <scope>NUCLEOTIDE SEQUENCE [LARGE SCALE GENOMIC DNA]</scope>
    <source>
        <strain evidence="12">DSM 25784 / JCM 18191 / LMG 30913 / SG25</strain>
    </source>
</reference>
<feature type="binding site" evidence="9">
    <location>
        <position position="98"/>
    </location>
    <ligand>
        <name>ATP</name>
        <dbReference type="ChEBI" id="CHEBI:30616"/>
    </ligand>
</feature>
<evidence type="ECO:0000256" key="3">
    <source>
        <dbReference type="ARBA" id="ARBA00022695"/>
    </source>
</evidence>
<dbReference type="Pfam" id="PF01467">
    <property type="entry name" value="CTP_transf_like"/>
    <property type="match status" value="1"/>
</dbReference>
<dbReference type="PANTHER" id="PTHR21342">
    <property type="entry name" value="PHOSPHOPANTETHEINE ADENYLYLTRANSFERASE"/>
    <property type="match status" value="1"/>
</dbReference>
<protein>
    <recommendedName>
        <fullName evidence="9">Phosphopantetheine adenylyltransferase</fullName>
        <ecNumber evidence="9">2.7.7.3</ecNumber>
    </recommendedName>
    <alternativeName>
        <fullName evidence="9">Dephospho-CoA pyrophosphorylase</fullName>
    </alternativeName>
    <alternativeName>
        <fullName evidence="9">Pantetheine-phosphate adenylyltransferase</fullName>
        <shortName evidence="9">PPAT</shortName>
    </alternativeName>
</protein>
<dbReference type="NCBIfam" id="TIGR01510">
    <property type="entry name" value="coaD_prev_kdtB"/>
    <property type="match status" value="1"/>
</dbReference>
<gene>
    <name evidence="9 11" type="primary">coaD</name>
    <name evidence="11" type="ORF">WOSG25_030260</name>
</gene>
<dbReference type="InterPro" id="IPR001980">
    <property type="entry name" value="PPAT"/>
</dbReference>
<dbReference type="Proteomes" id="UP000030643">
    <property type="component" value="Unassembled WGS sequence"/>
</dbReference>
<accession>A0A069CRN3</accession>
<evidence type="ECO:0000256" key="7">
    <source>
        <dbReference type="ARBA" id="ARBA00022993"/>
    </source>
</evidence>
<evidence type="ECO:0000256" key="4">
    <source>
        <dbReference type="ARBA" id="ARBA00022741"/>
    </source>
</evidence>
<dbReference type="GO" id="GO:0004595">
    <property type="term" value="F:pantetheine-phosphate adenylyltransferase activity"/>
    <property type="evidence" value="ECO:0007669"/>
    <property type="project" value="UniProtKB-UniRule"/>
</dbReference>
<evidence type="ECO:0000313" key="11">
    <source>
        <dbReference type="EMBL" id="GAK30430.1"/>
    </source>
</evidence>
<keyword evidence="4 9" id="KW-0547">Nucleotide-binding</keyword>
<evidence type="ECO:0000256" key="2">
    <source>
        <dbReference type="ARBA" id="ARBA00022679"/>
    </source>
</evidence>
<dbReference type="PANTHER" id="PTHR21342:SF1">
    <property type="entry name" value="PHOSPHOPANTETHEINE ADENYLYLTRANSFERASE"/>
    <property type="match status" value="1"/>
</dbReference>
<dbReference type="eggNOG" id="COG0669">
    <property type="taxonomic scope" value="Bacteria"/>
</dbReference>
<comment type="similarity">
    <text evidence="9">Belongs to the bacterial CoaD family.</text>
</comment>
<feature type="binding site" evidence="9">
    <location>
        <position position="41"/>
    </location>
    <ligand>
        <name>substrate</name>
    </ligand>
</feature>
<dbReference type="Gene3D" id="3.40.50.620">
    <property type="entry name" value="HUPs"/>
    <property type="match status" value="1"/>
</dbReference>
<dbReference type="CDD" id="cd02163">
    <property type="entry name" value="PPAT"/>
    <property type="match status" value="1"/>
</dbReference>
<evidence type="ECO:0000256" key="5">
    <source>
        <dbReference type="ARBA" id="ARBA00022840"/>
    </source>
</evidence>
<dbReference type="NCBIfam" id="TIGR00125">
    <property type="entry name" value="cyt_tran_rel"/>
    <property type="match status" value="1"/>
</dbReference>
<dbReference type="InterPro" id="IPR014729">
    <property type="entry name" value="Rossmann-like_a/b/a_fold"/>
</dbReference>
<comment type="pathway">
    <text evidence="9">Cofactor biosynthesis; coenzyme A biosynthesis; CoA from (R)-pantothenate: step 4/5.</text>
</comment>
<feature type="binding site" evidence="9">
    <location>
        <position position="17"/>
    </location>
    <ligand>
        <name>ATP</name>
        <dbReference type="ChEBI" id="CHEBI:30616"/>
    </ligand>
</feature>
<name>A0A069CRN3_WEIOS</name>
<proteinExistence type="inferred from homology"/>
<dbReference type="HAMAP" id="MF_00151">
    <property type="entry name" value="PPAT_bact"/>
    <property type="match status" value="1"/>
</dbReference>
<feature type="binding site" evidence="9">
    <location>
        <position position="87"/>
    </location>
    <ligand>
        <name>substrate</name>
    </ligand>
</feature>
<dbReference type="GO" id="GO:0005737">
    <property type="term" value="C:cytoplasm"/>
    <property type="evidence" value="ECO:0007669"/>
    <property type="project" value="UniProtKB-SubCell"/>
</dbReference>
<dbReference type="InterPro" id="IPR004821">
    <property type="entry name" value="Cyt_trans-like"/>
</dbReference>
<dbReference type="UniPathway" id="UPA00241">
    <property type="reaction ID" value="UER00355"/>
</dbReference>
<keyword evidence="5 9" id="KW-0067">ATP-binding</keyword>
<evidence type="ECO:0000256" key="8">
    <source>
        <dbReference type="ARBA" id="ARBA00029346"/>
    </source>
</evidence>
<keyword evidence="3 9" id="KW-0548">Nucleotidyltransferase</keyword>
<keyword evidence="2 9" id="KW-0808">Transferase</keyword>
<comment type="function">
    <text evidence="9">Reversibly transfers an adenylyl group from ATP to 4'-phosphopantetheine, yielding dephospho-CoA (dPCoA) and pyrophosphate.</text>
</comment>
<comment type="cofactor">
    <cofactor evidence="9">
        <name>Mg(2+)</name>
        <dbReference type="ChEBI" id="CHEBI:18420"/>
    </cofactor>
</comment>
<keyword evidence="1 9" id="KW-0963">Cytoplasm</keyword>
<dbReference type="GO" id="GO:0005524">
    <property type="term" value="F:ATP binding"/>
    <property type="evidence" value="ECO:0007669"/>
    <property type="project" value="UniProtKB-KW"/>
</dbReference>
<keyword evidence="7 9" id="KW-0173">Coenzyme A biosynthesis</keyword>
<feature type="binding site" evidence="9">
    <location>
        <position position="9"/>
    </location>
    <ligand>
        <name>substrate</name>
    </ligand>
</feature>
<dbReference type="PRINTS" id="PR01020">
    <property type="entry name" value="LPSBIOSNTHSS"/>
</dbReference>
<evidence type="ECO:0000256" key="1">
    <source>
        <dbReference type="ARBA" id="ARBA00022490"/>
    </source>
</evidence>
<dbReference type="EC" id="2.7.7.3" evidence="9"/>
<keyword evidence="12" id="KW-1185">Reference proteome</keyword>
<evidence type="ECO:0000256" key="9">
    <source>
        <dbReference type="HAMAP-Rule" id="MF_00151"/>
    </source>
</evidence>
<sequence>MIRVVFPGSFDPFTNGHLDVVARAAKMFDEVIIAVGTNTSKQYLFSTAEKMKLIQAAVADYQNVSLVEMHGLTVEFVQELGAGVLLRGLRNERDYQYERDIATMNFRLGGIETLFMMARPENQNISSSTLKEVASFGADVSDFVPAVVAEALASRFKKEI</sequence>
<comment type="subunit">
    <text evidence="9">Homohexamer.</text>
</comment>
<dbReference type="RefSeq" id="WP_027698541.1">
    <property type="nucleotide sequence ID" value="NZ_DF820486.1"/>
</dbReference>
<dbReference type="OrthoDB" id="9806661at2"/>
<feature type="binding site" evidence="9">
    <location>
        <position position="73"/>
    </location>
    <ligand>
        <name>substrate</name>
    </ligand>
</feature>
<evidence type="ECO:0000256" key="6">
    <source>
        <dbReference type="ARBA" id="ARBA00022842"/>
    </source>
</evidence>
<dbReference type="SUPFAM" id="SSF52374">
    <property type="entry name" value="Nucleotidylyl transferase"/>
    <property type="match status" value="1"/>
</dbReference>
<feature type="domain" description="Cytidyltransferase-like" evidence="10">
    <location>
        <begin position="5"/>
        <end position="132"/>
    </location>
</feature>
<comment type="subcellular location">
    <subcellularLocation>
        <location evidence="9">Cytoplasm</location>
    </subcellularLocation>
</comment>
<organism evidence="11 12">
    <name type="scientific">Weissella oryzae (strain DSM 25784 / JCM 18191 / LMG 30913 / SG25)</name>
    <dbReference type="NCBI Taxonomy" id="1329250"/>
    <lineage>
        <taxon>Bacteria</taxon>
        <taxon>Bacillati</taxon>
        <taxon>Bacillota</taxon>
        <taxon>Bacilli</taxon>
        <taxon>Lactobacillales</taxon>
        <taxon>Lactobacillaceae</taxon>
        <taxon>Weissella</taxon>
    </lineage>
</organism>
<feature type="binding site" evidence="9">
    <location>
        <begin position="9"/>
        <end position="10"/>
    </location>
    <ligand>
        <name>ATP</name>
        <dbReference type="ChEBI" id="CHEBI:30616"/>
    </ligand>
</feature>
<feature type="binding site" evidence="9">
    <location>
        <begin position="88"/>
        <end position="90"/>
    </location>
    <ligand>
        <name>ATP</name>
        <dbReference type="ChEBI" id="CHEBI:30616"/>
    </ligand>
</feature>
<comment type="catalytic activity">
    <reaction evidence="8 9">
        <text>(R)-4'-phosphopantetheine + ATP + H(+) = 3'-dephospho-CoA + diphosphate</text>
        <dbReference type="Rhea" id="RHEA:19801"/>
        <dbReference type="ChEBI" id="CHEBI:15378"/>
        <dbReference type="ChEBI" id="CHEBI:30616"/>
        <dbReference type="ChEBI" id="CHEBI:33019"/>
        <dbReference type="ChEBI" id="CHEBI:57328"/>
        <dbReference type="ChEBI" id="CHEBI:61723"/>
        <dbReference type="EC" id="2.7.7.3"/>
    </reaction>
</comment>
<keyword evidence="6 9" id="KW-0460">Magnesium</keyword>
<evidence type="ECO:0000259" key="10">
    <source>
        <dbReference type="Pfam" id="PF01467"/>
    </source>
</evidence>
<dbReference type="EMBL" id="DF820486">
    <property type="protein sequence ID" value="GAK30430.1"/>
    <property type="molecule type" value="Genomic_DNA"/>
</dbReference>
<dbReference type="STRING" id="1329250.WOSG25_030260"/>
<dbReference type="AlphaFoldDB" id="A0A069CRN3"/>
<dbReference type="GO" id="GO:0015937">
    <property type="term" value="P:coenzyme A biosynthetic process"/>
    <property type="evidence" value="ECO:0007669"/>
    <property type="project" value="UniProtKB-UniRule"/>
</dbReference>
<evidence type="ECO:0000313" key="12">
    <source>
        <dbReference type="Proteomes" id="UP000030643"/>
    </source>
</evidence>